<evidence type="ECO:0000313" key="8">
    <source>
        <dbReference type="EMBL" id="PCF56529.1"/>
    </source>
</evidence>
<dbReference type="AlphaFoldDB" id="A0A2A4H075"/>
<dbReference type="SUPFAM" id="SSF51905">
    <property type="entry name" value="FAD/NAD(P)-binding domain"/>
    <property type="match status" value="1"/>
</dbReference>
<gene>
    <name evidence="8" type="ORF">B5C08_03505</name>
</gene>
<comment type="subunit">
    <text evidence="1 6">Homodimer.</text>
</comment>
<feature type="binding site" evidence="6">
    <location>
        <position position="327"/>
    </location>
    <ligand>
        <name>FAD</name>
        <dbReference type="ChEBI" id="CHEBI:57692"/>
    </ligand>
</feature>
<name>A0A2A4H075_9STAP</name>
<comment type="caution">
    <text evidence="8">The sequence shown here is derived from an EMBL/GenBank/DDBJ whole genome shotgun (WGS) entry which is preliminary data.</text>
</comment>
<comment type="cofactor">
    <cofactor evidence="6">
        <name>FAD</name>
        <dbReference type="ChEBI" id="CHEBI:57692"/>
    </cofactor>
    <text evidence="6">Binds 1 FAD per subunit.</text>
</comment>
<reference evidence="8 9" key="1">
    <citation type="journal article" date="2017" name="PLoS ONE">
        <title>Development of a real-time PCR for detection of Staphylococcus pseudintermedius using a novel automated comparison of whole-genome sequences.</title>
        <authorList>
            <person name="Verstappen K.M."/>
            <person name="Huijbregts L."/>
            <person name="Spaninks M."/>
            <person name="Wagenaar J.A."/>
            <person name="Fluit A.C."/>
            <person name="Duim B."/>
        </authorList>
    </citation>
    <scope>NUCLEOTIDE SEQUENCE [LARGE SCALE GENOMIC DNA]</scope>
    <source>
        <strain evidence="8 9">215070706401-1</strain>
    </source>
</reference>
<protein>
    <recommendedName>
        <fullName evidence="6">Ferredoxin--NADP reductase</fullName>
        <shortName evidence="6">FNR</shortName>
        <shortName evidence="6">Fd-NADP(+) reductase</shortName>
        <ecNumber evidence="6">1.18.1.2</ecNumber>
    </recommendedName>
</protein>
<dbReference type="InterPro" id="IPR023753">
    <property type="entry name" value="FAD/NAD-binding_dom"/>
</dbReference>
<dbReference type="PRINTS" id="PR00469">
    <property type="entry name" value="PNDRDTASEII"/>
</dbReference>
<keyword evidence="4 6" id="KW-0521">NADP</keyword>
<evidence type="ECO:0000256" key="2">
    <source>
        <dbReference type="ARBA" id="ARBA00022630"/>
    </source>
</evidence>
<evidence type="ECO:0000256" key="4">
    <source>
        <dbReference type="ARBA" id="ARBA00022857"/>
    </source>
</evidence>
<dbReference type="GO" id="GO:0050660">
    <property type="term" value="F:flavin adenine dinucleotide binding"/>
    <property type="evidence" value="ECO:0007669"/>
    <property type="project" value="UniProtKB-UniRule"/>
</dbReference>
<keyword evidence="3 6" id="KW-0274">FAD</keyword>
<keyword evidence="2 6" id="KW-0285">Flavoprotein</keyword>
<comment type="similarity">
    <text evidence="6">Belongs to the ferredoxin--NADP reductase type 2 family.</text>
</comment>
<dbReference type="InterPro" id="IPR022890">
    <property type="entry name" value="Fd--NADP_Rdtase_type_2"/>
</dbReference>
<organism evidence="8 9">
    <name type="scientific">Staphylococcus delphini</name>
    <dbReference type="NCBI Taxonomy" id="53344"/>
    <lineage>
        <taxon>Bacteria</taxon>
        <taxon>Bacillati</taxon>
        <taxon>Bacillota</taxon>
        <taxon>Bacilli</taxon>
        <taxon>Bacillales</taxon>
        <taxon>Staphylococcaceae</taxon>
        <taxon>Staphylococcus</taxon>
        <taxon>Staphylococcus intermedius group</taxon>
    </lineage>
</organism>
<dbReference type="HAMAP" id="MF_01685">
    <property type="entry name" value="FENR2"/>
    <property type="match status" value="1"/>
</dbReference>
<proteinExistence type="inferred from homology"/>
<sequence length="342" mass="37683">MKDVTIIGGGPAGLYASFYAGLRGMDVRIVDVQRELGGKMQIYPEKIIWDIGGVAPQSCYDILKNIIQQGLHFNPEVLLETKVTNIIKHGEHHFEVITADGQSLTSRAIILAIGAGIIKPLPLKIEGAERFELTNLHYVVQQYQKFKDKDVLISGAGNSALDWARDLSGYAKSVKLVYRKKDISGHEAMQNILDSLNVQKFPNSKIVQLKSTANDANKINEVVLENSETGETTIHRVDDVIISHGFERELTLLNDSDVTIQTVNDDYVYGEKNTCTSVPGIYACGDIVQHPAKVHLIASAFSDAAHAANSAKQYIDPSAPKEGYVSSHNDVFKEANRQFLPH</sequence>
<dbReference type="GO" id="GO:0050661">
    <property type="term" value="F:NADP binding"/>
    <property type="evidence" value="ECO:0007669"/>
    <property type="project" value="UniProtKB-UniRule"/>
</dbReference>
<dbReference type="InterPro" id="IPR050097">
    <property type="entry name" value="Ferredoxin-NADP_redctase_2"/>
</dbReference>
<evidence type="ECO:0000256" key="1">
    <source>
        <dbReference type="ARBA" id="ARBA00011738"/>
    </source>
</evidence>
<accession>A0A2A4H075</accession>
<feature type="binding site" evidence="6">
    <location>
        <position position="118"/>
    </location>
    <ligand>
        <name>FAD</name>
        <dbReference type="ChEBI" id="CHEBI:57692"/>
    </ligand>
</feature>
<dbReference type="GO" id="GO:0004324">
    <property type="term" value="F:ferredoxin-NADP+ reductase activity"/>
    <property type="evidence" value="ECO:0007669"/>
    <property type="project" value="UniProtKB-UniRule"/>
</dbReference>
<dbReference type="PRINTS" id="PR00368">
    <property type="entry name" value="FADPNR"/>
</dbReference>
<evidence type="ECO:0000259" key="7">
    <source>
        <dbReference type="Pfam" id="PF07992"/>
    </source>
</evidence>
<comment type="catalytic activity">
    <reaction evidence="6">
        <text>2 reduced [2Fe-2S]-[ferredoxin] + NADP(+) + H(+) = 2 oxidized [2Fe-2S]-[ferredoxin] + NADPH</text>
        <dbReference type="Rhea" id="RHEA:20125"/>
        <dbReference type="Rhea" id="RHEA-COMP:10000"/>
        <dbReference type="Rhea" id="RHEA-COMP:10001"/>
        <dbReference type="ChEBI" id="CHEBI:15378"/>
        <dbReference type="ChEBI" id="CHEBI:33737"/>
        <dbReference type="ChEBI" id="CHEBI:33738"/>
        <dbReference type="ChEBI" id="CHEBI:57783"/>
        <dbReference type="ChEBI" id="CHEBI:58349"/>
        <dbReference type="EC" id="1.18.1.2"/>
    </reaction>
</comment>
<dbReference type="Gene3D" id="3.50.50.60">
    <property type="entry name" value="FAD/NAD(P)-binding domain"/>
    <property type="match status" value="2"/>
</dbReference>
<feature type="binding site" evidence="6">
    <location>
        <position position="39"/>
    </location>
    <ligand>
        <name>FAD</name>
        <dbReference type="ChEBI" id="CHEBI:57692"/>
    </ligand>
</feature>
<comment type="caution">
    <text evidence="6">Lacks conserved residue(s) required for the propagation of feature annotation.</text>
</comment>
<dbReference type="RefSeq" id="WP_096590985.1">
    <property type="nucleotide sequence ID" value="NZ_MWRM01000004.1"/>
</dbReference>
<evidence type="ECO:0000256" key="5">
    <source>
        <dbReference type="ARBA" id="ARBA00023002"/>
    </source>
</evidence>
<evidence type="ECO:0000256" key="3">
    <source>
        <dbReference type="ARBA" id="ARBA00022827"/>
    </source>
</evidence>
<feature type="binding site" evidence="6">
    <location>
        <position position="286"/>
    </location>
    <ligand>
        <name>FAD</name>
        <dbReference type="ChEBI" id="CHEBI:57692"/>
    </ligand>
</feature>
<feature type="binding site" evidence="6">
    <location>
        <position position="43"/>
    </location>
    <ligand>
        <name>FAD</name>
        <dbReference type="ChEBI" id="CHEBI:57692"/>
    </ligand>
</feature>
<evidence type="ECO:0000313" key="9">
    <source>
        <dbReference type="Proteomes" id="UP000218335"/>
    </source>
</evidence>
<dbReference type="InterPro" id="IPR036188">
    <property type="entry name" value="FAD/NAD-bd_sf"/>
</dbReference>
<evidence type="ECO:0000256" key="6">
    <source>
        <dbReference type="HAMAP-Rule" id="MF_01685"/>
    </source>
</evidence>
<dbReference type="Proteomes" id="UP000218335">
    <property type="component" value="Unassembled WGS sequence"/>
</dbReference>
<dbReference type="Pfam" id="PF07992">
    <property type="entry name" value="Pyr_redox_2"/>
    <property type="match status" value="1"/>
</dbReference>
<feature type="domain" description="FAD/NAD(P)-binding" evidence="7">
    <location>
        <begin position="2"/>
        <end position="295"/>
    </location>
</feature>
<dbReference type="EC" id="1.18.1.2" evidence="6"/>
<feature type="binding site" evidence="6">
    <location>
        <position position="31"/>
    </location>
    <ligand>
        <name>FAD</name>
        <dbReference type="ChEBI" id="CHEBI:57692"/>
    </ligand>
</feature>
<dbReference type="PANTHER" id="PTHR48105">
    <property type="entry name" value="THIOREDOXIN REDUCTASE 1-RELATED-RELATED"/>
    <property type="match status" value="1"/>
</dbReference>
<keyword evidence="5 6" id="KW-0560">Oxidoreductase</keyword>
<dbReference type="EMBL" id="MWUU01000003">
    <property type="protein sequence ID" value="PCF56529.1"/>
    <property type="molecule type" value="Genomic_DNA"/>
</dbReference>
<feature type="binding site" evidence="6">
    <location>
        <position position="83"/>
    </location>
    <ligand>
        <name>FAD</name>
        <dbReference type="ChEBI" id="CHEBI:57692"/>
    </ligand>
</feature>